<dbReference type="InterPro" id="IPR010038">
    <property type="entry name" value="MoaD_arc-typ"/>
</dbReference>
<dbReference type="SUPFAM" id="SSF54285">
    <property type="entry name" value="MoaD/ThiS"/>
    <property type="match status" value="1"/>
</dbReference>
<dbReference type="STRING" id="1489064.WH96_01510"/>
<name>A0A0H2MIJ4_9PROT</name>
<dbReference type="Gene3D" id="3.10.20.30">
    <property type="match status" value="1"/>
</dbReference>
<dbReference type="InterPro" id="IPR012675">
    <property type="entry name" value="Beta-grasp_dom_sf"/>
</dbReference>
<dbReference type="RefSeq" id="WP_047762354.1">
    <property type="nucleotide sequence ID" value="NZ_LAQL01000002.1"/>
</dbReference>
<dbReference type="AlphaFoldDB" id="A0A0H2MIJ4"/>
<dbReference type="InterPro" id="IPR016155">
    <property type="entry name" value="Mopterin_synth/thiamin_S_b"/>
</dbReference>
<dbReference type="InterPro" id="IPR044672">
    <property type="entry name" value="MOCS2A"/>
</dbReference>
<accession>A0A0H2MIJ4</accession>
<dbReference type="Proteomes" id="UP000035444">
    <property type="component" value="Unassembled WGS sequence"/>
</dbReference>
<evidence type="ECO:0000256" key="2">
    <source>
        <dbReference type="ARBA" id="ARBA00024200"/>
    </source>
</evidence>
<reference evidence="4 5" key="1">
    <citation type="submission" date="2015-03" db="EMBL/GenBank/DDBJ databases">
        <title>Genome Sequence of Kiloniella spongiae MEBiC09566, isolated from a marine sponge.</title>
        <authorList>
            <person name="Shao Z."/>
            <person name="Wang L."/>
            <person name="Li X."/>
        </authorList>
    </citation>
    <scope>NUCLEOTIDE SEQUENCE [LARGE SCALE GENOMIC DNA]</scope>
    <source>
        <strain evidence="4 5">MEBiC09566</strain>
    </source>
</reference>
<dbReference type="EMBL" id="LAQL01000002">
    <property type="protein sequence ID" value="KLN62228.1"/>
    <property type="molecule type" value="Genomic_DNA"/>
</dbReference>
<dbReference type="GO" id="GO:1990133">
    <property type="term" value="C:molybdopterin adenylyltransferase complex"/>
    <property type="evidence" value="ECO:0007669"/>
    <property type="project" value="TreeGrafter"/>
</dbReference>
<gene>
    <name evidence="4" type="ORF">WH96_01510</name>
</gene>
<dbReference type="Pfam" id="PF02597">
    <property type="entry name" value="ThiS"/>
    <property type="match status" value="1"/>
</dbReference>
<evidence type="ECO:0000256" key="1">
    <source>
        <dbReference type="ARBA" id="ARBA00022741"/>
    </source>
</evidence>
<dbReference type="PANTHER" id="PTHR33359:SF1">
    <property type="entry name" value="MOLYBDOPTERIN SYNTHASE SULFUR CARRIER SUBUNIT"/>
    <property type="match status" value="1"/>
</dbReference>
<evidence type="ECO:0000256" key="3">
    <source>
        <dbReference type="ARBA" id="ARBA00024247"/>
    </source>
</evidence>
<dbReference type="NCBIfam" id="TIGR01687">
    <property type="entry name" value="moaD_arch"/>
    <property type="match status" value="1"/>
</dbReference>
<dbReference type="PATRIC" id="fig|1489064.4.peg.1223"/>
<dbReference type="CDD" id="cd00754">
    <property type="entry name" value="Ubl_MoaD"/>
    <property type="match status" value="1"/>
</dbReference>
<keyword evidence="5" id="KW-1185">Reference proteome</keyword>
<keyword evidence="1" id="KW-0547">Nucleotide-binding</keyword>
<dbReference type="GO" id="GO:0000166">
    <property type="term" value="F:nucleotide binding"/>
    <property type="evidence" value="ECO:0007669"/>
    <property type="project" value="UniProtKB-KW"/>
</dbReference>
<dbReference type="PANTHER" id="PTHR33359">
    <property type="entry name" value="MOLYBDOPTERIN SYNTHASE SULFUR CARRIER SUBUNIT"/>
    <property type="match status" value="1"/>
</dbReference>
<dbReference type="OrthoDB" id="9800712at2"/>
<evidence type="ECO:0000313" key="5">
    <source>
        <dbReference type="Proteomes" id="UP000035444"/>
    </source>
</evidence>
<evidence type="ECO:0000313" key="4">
    <source>
        <dbReference type="EMBL" id="KLN62228.1"/>
    </source>
</evidence>
<dbReference type="GO" id="GO:0006777">
    <property type="term" value="P:Mo-molybdopterin cofactor biosynthetic process"/>
    <property type="evidence" value="ECO:0007669"/>
    <property type="project" value="InterPro"/>
</dbReference>
<sequence length="83" mass="9417">MKILYFAWLRTTIGKPLEEITPPETVKTVKDLLDWLPSLGENYSIVQEKSDLLRIAINQEYANLDQEIKQGDEIALFPPVTGG</sequence>
<organism evidence="4 5">
    <name type="scientific">Kiloniella spongiae</name>
    <dbReference type="NCBI Taxonomy" id="1489064"/>
    <lineage>
        <taxon>Bacteria</taxon>
        <taxon>Pseudomonadati</taxon>
        <taxon>Pseudomonadota</taxon>
        <taxon>Alphaproteobacteria</taxon>
        <taxon>Rhodospirillales</taxon>
        <taxon>Kiloniellaceae</taxon>
        <taxon>Kiloniella</taxon>
    </lineage>
</organism>
<dbReference type="NCBIfam" id="TIGR01682">
    <property type="entry name" value="moaD"/>
    <property type="match status" value="1"/>
</dbReference>
<proteinExistence type="inferred from homology"/>
<protein>
    <recommendedName>
        <fullName evidence="3">Molybdopterin synthase sulfur carrier subunit</fullName>
    </recommendedName>
</protein>
<dbReference type="InterPro" id="IPR003749">
    <property type="entry name" value="ThiS/MoaD-like"/>
</dbReference>
<comment type="caution">
    <text evidence="4">The sequence shown here is derived from an EMBL/GenBank/DDBJ whole genome shotgun (WGS) entry which is preliminary data.</text>
</comment>
<comment type="similarity">
    <text evidence="2">Belongs to the MoaD family.</text>
</comment>